<reference evidence="2" key="1">
    <citation type="submission" date="2022-06" db="EMBL/GenBank/DDBJ databases">
        <title>CFH 74404 Thermomicrobiaceae sp.</title>
        <authorList>
            <person name="Ming H."/>
            <person name="Li W.-J."/>
            <person name="Zhao Z."/>
        </authorList>
    </citation>
    <scope>NUCLEOTIDE SEQUENCE</scope>
    <source>
        <strain evidence="2">CFH 74404</strain>
    </source>
</reference>
<keyword evidence="1" id="KW-0812">Transmembrane</keyword>
<gene>
    <name evidence="2" type="ORF">NET02_13920</name>
</gene>
<proteinExistence type="predicted"/>
<comment type="caution">
    <text evidence="2">The sequence shown here is derived from an EMBL/GenBank/DDBJ whole genome shotgun (WGS) entry which is preliminary data.</text>
</comment>
<dbReference type="AlphaFoldDB" id="A0AA41WIZ7"/>
<organism evidence="2 3">
    <name type="scientific">Thermalbibacter longus</name>
    <dbReference type="NCBI Taxonomy" id="2951981"/>
    <lineage>
        <taxon>Bacteria</taxon>
        <taxon>Pseudomonadati</taxon>
        <taxon>Thermomicrobiota</taxon>
        <taxon>Thermomicrobia</taxon>
        <taxon>Thermomicrobiales</taxon>
        <taxon>Thermomicrobiaceae</taxon>
        <taxon>Thermalbibacter</taxon>
    </lineage>
</organism>
<dbReference type="RefSeq" id="WP_284058034.1">
    <property type="nucleotide sequence ID" value="NZ_JAMSLR010000012.1"/>
</dbReference>
<keyword evidence="3" id="KW-1185">Reference proteome</keyword>
<accession>A0AA41WIZ7</accession>
<evidence type="ECO:0000313" key="3">
    <source>
        <dbReference type="Proteomes" id="UP001165306"/>
    </source>
</evidence>
<dbReference type="EMBL" id="JAMSLR010000012">
    <property type="protein sequence ID" value="MCM8750246.1"/>
    <property type="molecule type" value="Genomic_DNA"/>
</dbReference>
<protein>
    <submittedName>
        <fullName evidence="2">Uncharacterized protein</fullName>
    </submittedName>
</protein>
<feature type="transmembrane region" description="Helical" evidence="1">
    <location>
        <begin position="25"/>
        <end position="46"/>
    </location>
</feature>
<dbReference type="Proteomes" id="UP001165306">
    <property type="component" value="Unassembled WGS sequence"/>
</dbReference>
<keyword evidence="1" id="KW-1133">Transmembrane helix</keyword>
<name>A0AA41WIZ7_9BACT</name>
<evidence type="ECO:0000256" key="1">
    <source>
        <dbReference type="SAM" id="Phobius"/>
    </source>
</evidence>
<evidence type="ECO:0000313" key="2">
    <source>
        <dbReference type="EMBL" id="MCM8750246.1"/>
    </source>
</evidence>
<sequence>MVESPDERSGGKQGIPWQQVLLDDIFLLIMAGLVVPTLFYILWGLISLGNVPLFGR</sequence>
<keyword evidence="1" id="KW-0472">Membrane</keyword>